<name>A0A7K1FRG0_9ACTN</name>
<evidence type="ECO:0000256" key="2">
    <source>
        <dbReference type="ARBA" id="ARBA00012076"/>
    </source>
</evidence>
<dbReference type="InterPro" id="IPR029045">
    <property type="entry name" value="ClpP/crotonase-like_dom_sf"/>
</dbReference>
<dbReference type="EC" id="4.2.1.17" evidence="2"/>
<dbReference type="GO" id="GO:0004300">
    <property type="term" value="F:enoyl-CoA hydratase activity"/>
    <property type="evidence" value="ECO:0007669"/>
    <property type="project" value="UniProtKB-EC"/>
</dbReference>
<evidence type="ECO:0000256" key="4">
    <source>
        <dbReference type="ARBA" id="ARBA00023239"/>
    </source>
</evidence>
<protein>
    <recommendedName>
        <fullName evidence="2">enoyl-CoA hydratase</fullName>
        <ecNumber evidence="2">4.2.1.17</ecNumber>
    </recommendedName>
</protein>
<comment type="catalytic activity">
    <reaction evidence="6">
        <text>a 4-saturated-(3S)-3-hydroxyacyl-CoA = a (3E)-enoyl-CoA + H2O</text>
        <dbReference type="Rhea" id="RHEA:20724"/>
        <dbReference type="ChEBI" id="CHEBI:15377"/>
        <dbReference type="ChEBI" id="CHEBI:58521"/>
        <dbReference type="ChEBI" id="CHEBI:137480"/>
        <dbReference type="EC" id="4.2.1.17"/>
    </reaction>
</comment>
<comment type="similarity">
    <text evidence="1 7">Belongs to the enoyl-CoA hydratase/isomerase family.</text>
</comment>
<dbReference type="GO" id="GO:0006635">
    <property type="term" value="P:fatty acid beta-oxidation"/>
    <property type="evidence" value="ECO:0007669"/>
    <property type="project" value="TreeGrafter"/>
</dbReference>
<organism evidence="8 9">
    <name type="scientific">Nakamurella alba</name>
    <dbReference type="NCBI Taxonomy" id="2665158"/>
    <lineage>
        <taxon>Bacteria</taxon>
        <taxon>Bacillati</taxon>
        <taxon>Actinomycetota</taxon>
        <taxon>Actinomycetes</taxon>
        <taxon>Nakamurellales</taxon>
        <taxon>Nakamurellaceae</taxon>
        <taxon>Nakamurella</taxon>
    </lineage>
</organism>
<dbReference type="InterPro" id="IPR018376">
    <property type="entry name" value="Enoyl-CoA_hyd/isom_CS"/>
</dbReference>
<keyword evidence="4" id="KW-0456">Lyase</keyword>
<dbReference type="PANTHER" id="PTHR11941:SF169">
    <property type="entry name" value="(7AS)-7A-METHYL-1,5-DIOXO-2,3,5,6,7,7A-HEXAHYDRO-1H-INDENE-CARBOXYL-COA HYDROLASE"/>
    <property type="match status" value="1"/>
</dbReference>
<evidence type="ECO:0000256" key="1">
    <source>
        <dbReference type="ARBA" id="ARBA00005254"/>
    </source>
</evidence>
<evidence type="ECO:0000256" key="5">
    <source>
        <dbReference type="ARBA" id="ARBA00023709"/>
    </source>
</evidence>
<dbReference type="PROSITE" id="PS00166">
    <property type="entry name" value="ENOYL_COA_HYDRATASE"/>
    <property type="match status" value="1"/>
</dbReference>
<evidence type="ECO:0000256" key="7">
    <source>
        <dbReference type="RuleBase" id="RU003707"/>
    </source>
</evidence>
<keyword evidence="3" id="KW-0443">Lipid metabolism</keyword>
<dbReference type="RefSeq" id="WP_154770722.1">
    <property type="nucleotide sequence ID" value="NZ_WLYK01000011.1"/>
</dbReference>
<dbReference type="AlphaFoldDB" id="A0A7K1FRG0"/>
<dbReference type="CDD" id="cd06558">
    <property type="entry name" value="crotonase-like"/>
    <property type="match status" value="1"/>
</dbReference>
<evidence type="ECO:0000313" key="8">
    <source>
        <dbReference type="EMBL" id="MTD16725.1"/>
    </source>
</evidence>
<reference evidence="8 9" key="1">
    <citation type="submission" date="2019-11" db="EMBL/GenBank/DDBJ databases">
        <authorList>
            <person name="Jiang L.-Q."/>
        </authorList>
    </citation>
    <scope>NUCLEOTIDE SEQUENCE [LARGE SCALE GENOMIC DNA]</scope>
    <source>
        <strain evidence="8 9">YIM 132087</strain>
    </source>
</reference>
<dbReference type="SUPFAM" id="SSF52096">
    <property type="entry name" value="ClpP/crotonase"/>
    <property type="match status" value="1"/>
</dbReference>
<keyword evidence="8" id="KW-0413">Isomerase</keyword>
<gene>
    <name evidence="8" type="ORF">GIS00_22570</name>
</gene>
<dbReference type="FunFam" id="1.10.12.10:FF:000001">
    <property type="entry name" value="Probable enoyl-CoA hydratase, mitochondrial"/>
    <property type="match status" value="1"/>
</dbReference>
<comment type="catalytic activity">
    <reaction evidence="5">
        <text>a (3S)-3-hydroxyacyl-CoA = a (2E)-enoyl-CoA + H2O</text>
        <dbReference type="Rhea" id="RHEA:16105"/>
        <dbReference type="ChEBI" id="CHEBI:15377"/>
        <dbReference type="ChEBI" id="CHEBI:57318"/>
        <dbReference type="ChEBI" id="CHEBI:58856"/>
        <dbReference type="EC" id="4.2.1.17"/>
    </reaction>
</comment>
<dbReference type="InterPro" id="IPR014748">
    <property type="entry name" value="Enoyl-CoA_hydra_C"/>
</dbReference>
<dbReference type="Proteomes" id="UP000460221">
    <property type="component" value="Unassembled WGS sequence"/>
</dbReference>
<dbReference type="Gene3D" id="1.10.12.10">
    <property type="entry name" value="Lyase 2-enoyl-coa Hydratase, Chain A, domain 2"/>
    <property type="match status" value="1"/>
</dbReference>
<dbReference type="FunFam" id="3.90.226.10:FF:000009">
    <property type="entry name" value="Carnitinyl-CoA dehydratase"/>
    <property type="match status" value="1"/>
</dbReference>
<dbReference type="PANTHER" id="PTHR11941">
    <property type="entry name" value="ENOYL-COA HYDRATASE-RELATED"/>
    <property type="match status" value="1"/>
</dbReference>
<keyword evidence="9" id="KW-1185">Reference proteome</keyword>
<sequence length="259" mass="26664">MGDTVLLEVQGAVGVVRLNRPPVNAMNREMHKDLYATARTLAQTPEVRAVVVYGGERAFAAGADVSEMADLDPAGIASFGRGLSDAIDFIGRLPVPVIAAVNGYALGGGCELVLAADLRVVARDARIGVPEISLGVIPGAGGTQRLPRLIGSARAKEMIFTGKPVSGEEAGRIGLANRVVEPDEVFTVAMALAEELAAGATAAIAAAKTAVDRGLDGDLAGGLALEGRLFADLFATEDQKIGMSTFLQEGPGKARFVGR</sequence>
<evidence type="ECO:0000313" key="9">
    <source>
        <dbReference type="Proteomes" id="UP000460221"/>
    </source>
</evidence>
<dbReference type="Pfam" id="PF00378">
    <property type="entry name" value="ECH_1"/>
    <property type="match status" value="1"/>
</dbReference>
<accession>A0A7K1FRG0</accession>
<evidence type="ECO:0000256" key="3">
    <source>
        <dbReference type="ARBA" id="ARBA00023098"/>
    </source>
</evidence>
<evidence type="ECO:0000256" key="6">
    <source>
        <dbReference type="ARBA" id="ARBA00023717"/>
    </source>
</evidence>
<dbReference type="Gene3D" id="3.90.226.10">
    <property type="entry name" value="2-enoyl-CoA Hydratase, Chain A, domain 1"/>
    <property type="match status" value="1"/>
</dbReference>
<dbReference type="GO" id="GO:0016853">
    <property type="term" value="F:isomerase activity"/>
    <property type="evidence" value="ECO:0007669"/>
    <property type="project" value="UniProtKB-KW"/>
</dbReference>
<dbReference type="InterPro" id="IPR001753">
    <property type="entry name" value="Enoyl-CoA_hydra/iso"/>
</dbReference>
<proteinExistence type="inferred from homology"/>
<comment type="caution">
    <text evidence="8">The sequence shown here is derived from an EMBL/GenBank/DDBJ whole genome shotgun (WGS) entry which is preliminary data.</text>
</comment>
<dbReference type="EMBL" id="WLYK01000011">
    <property type="protein sequence ID" value="MTD16725.1"/>
    <property type="molecule type" value="Genomic_DNA"/>
</dbReference>